<dbReference type="OrthoDB" id="453368at2"/>
<feature type="domain" description="GGDEF" evidence="4">
    <location>
        <begin position="207"/>
        <end position="344"/>
    </location>
</feature>
<dbReference type="InterPro" id="IPR029787">
    <property type="entry name" value="Nucleotide_cyclase"/>
</dbReference>
<evidence type="ECO:0000256" key="2">
    <source>
        <dbReference type="SAM" id="Coils"/>
    </source>
</evidence>
<dbReference type="InterPro" id="IPR001789">
    <property type="entry name" value="Sig_transdc_resp-reg_receiver"/>
</dbReference>
<organism evidence="5 6">
    <name type="scientific">Planktothrix paucivesiculata PCC 9631</name>
    <dbReference type="NCBI Taxonomy" id="671071"/>
    <lineage>
        <taxon>Bacteria</taxon>
        <taxon>Bacillati</taxon>
        <taxon>Cyanobacteriota</taxon>
        <taxon>Cyanophyceae</taxon>
        <taxon>Oscillatoriophycideae</taxon>
        <taxon>Oscillatoriales</taxon>
        <taxon>Microcoleaceae</taxon>
        <taxon>Planktothrix</taxon>
    </lineage>
</organism>
<dbReference type="CDD" id="cd01949">
    <property type="entry name" value="GGDEF"/>
    <property type="match status" value="1"/>
</dbReference>
<dbReference type="InterPro" id="IPR050469">
    <property type="entry name" value="Diguanylate_Cyclase"/>
</dbReference>
<dbReference type="SUPFAM" id="SSF55073">
    <property type="entry name" value="Nucleotide cyclase"/>
    <property type="match status" value="1"/>
</dbReference>
<dbReference type="PANTHER" id="PTHR45138:SF9">
    <property type="entry name" value="DIGUANYLATE CYCLASE DGCM-RELATED"/>
    <property type="match status" value="1"/>
</dbReference>
<sequence>MIFSPESSPKFNCLIIDSDDQNAEILSTILGGQGYPVTTALNVNLALEYLQVKSPDIIFWNRSEIEEQEFNLNHFYKYLQDNKHNIAIFFLISYSNQGYRIPVEQDWHCDYIRKPFYPPEIIIRLQNIEYYRQSHKILTQSLLQLEQETSARHLAESQLQKMTQKLQTTTDQLKYLSRLDPLTQLAHRPYFDEYLLREWQRLARERIHLSLIIGDIDQFKGYNDFYGFDQGDICLQTIAQTLVACIKRPADLVGRYRGEKFAILLPHTARAGAIEVAKLIRAKIQQLEIPHPKSDLSLYLTMSLGVATAIPSPELPPYPLIAVAEEALQEAKQQGGDRIGVGVHWR</sequence>
<dbReference type="PANTHER" id="PTHR45138">
    <property type="entry name" value="REGULATORY COMPONENTS OF SENSORY TRANSDUCTION SYSTEM"/>
    <property type="match status" value="1"/>
</dbReference>
<dbReference type="NCBIfam" id="TIGR00254">
    <property type="entry name" value="GGDEF"/>
    <property type="match status" value="1"/>
</dbReference>
<keyword evidence="2" id="KW-0175">Coiled coil</keyword>
<evidence type="ECO:0000259" key="3">
    <source>
        <dbReference type="PROSITE" id="PS50110"/>
    </source>
</evidence>
<dbReference type="SUPFAM" id="SSF52172">
    <property type="entry name" value="CheY-like"/>
    <property type="match status" value="1"/>
</dbReference>
<proteinExistence type="predicted"/>
<feature type="coiled-coil region" evidence="2">
    <location>
        <begin position="145"/>
        <end position="172"/>
    </location>
</feature>
<dbReference type="InterPro" id="IPR043128">
    <property type="entry name" value="Rev_trsase/Diguanyl_cyclase"/>
</dbReference>
<dbReference type="Gene3D" id="3.30.70.270">
    <property type="match status" value="1"/>
</dbReference>
<evidence type="ECO:0000313" key="6">
    <source>
        <dbReference type="Proteomes" id="UP000182190"/>
    </source>
</evidence>
<dbReference type="AlphaFoldDB" id="A0A7Z9BGR5"/>
<dbReference type="InterPro" id="IPR000160">
    <property type="entry name" value="GGDEF_dom"/>
</dbReference>
<dbReference type="GO" id="GO:0052621">
    <property type="term" value="F:diguanylate cyclase activity"/>
    <property type="evidence" value="ECO:0007669"/>
    <property type="project" value="TreeGrafter"/>
</dbReference>
<comment type="caution">
    <text evidence="1">Lacks conserved residue(s) required for the propagation of feature annotation.</text>
</comment>
<reference evidence="5" key="1">
    <citation type="submission" date="2019-10" db="EMBL/GenBank/DDBJ databases">
        <authorList>
            <consortium name="Genoscope - CEA"/>
            <person name="William W."/>
        </authorList>
    </citation>
    <scope>NUCLEOTIDE SEQUENCE [LARGE SCALE GENOMIC DNA]</scope>
    <source>
        <strain evidence="5">BBR_PRJEB10994</strain>
    </source>
</reference>
<dbReference type="PROSITE" id="PS50110">
    <property type="entry name" value="RESPONSE_REGULATORY"/>
    <property type="match status" value="1"/>
</dbReference>
<dbReference type="GO" id="GO:1902201">
    <property type="term" value="P:negative regulation of bacterial-type flagellum-dependent cell motility"/>
    <property type="evidence" value="ECO:0007669"/>
    <property type="project" value="TreeGrafter"/>
</dbReference>
<evidence type="ECO:0000259" key="4">
    <source>
        <dbReference type="PROSITE" id="PS50887"/>
    </source>
</evidence>
<name>A0A7Z9BGR5_9CYAN</name>
<evidence type="ECO:0000256" key="1">
    <source>
        <dbReference type="PROSITE-ProRule" id="PRU00169"/>
    </source>
</evidence>
<protein>
    <submittedName>
        <fullName evidence="5">Response regulator receiver modulated diguanylate cyclase</fullName>
    </submittedName>
</protein>
<dbReference type="PROSITE" id="PS50887">
    <property type="entry name" value="GGDEF"/>
    <property type="match status" value="1"/>
</dbReference>
<dbReference type="InterPro" id="IPR011006">
    <property type="entry name" value="CheY-like_superfamily"/>
</dbReference>
<comment type="caution">
    <text evidence="5">The sequence shown here is derived from an EMBL/GenBank/DDBJ whole genome shotgun (WGS) entry which is preliminary data.</text>
</comment>
<evidence type="ECO:0000313" key="5">
    <source>
        <dbReference type="EMBL" id="VXD13057.1"/>
    </source>
</evidence>
<dbReference type="SMART" id="SM00267">
    <property type="entry name" value="GGDEF"/>
    <property type="match status" value="1"/>
</dbReference>
<dbReference type="GO" id="GO:0000160">
    <property type="term" value="P:phosphorelay signal transduction system"/>
    <property type="evidence" value="ECO:0007669"/>
    <property type="project" value="InterPro"/>
</dbReference>
<dbReference type="RefSeq" id="WP_083624113.1">
    <property type="nucleotide sequence ID" value="NZ_LR735026.1"/>
</dbReference>
<dbReference type="CDD" id="cd00156">
    <property type="entry name" value="REC"/>
    <property type="match status" value="1"/>
</dbReference>
<dbReference type="EMBL" id="CZCS02000009">
    <property type="protein sequence ID" value="VXD13057.1"/>
    <property type="molecule type" value="Genomic_DNA"/>
</dbReference>
<gene>
    <name evidence="5" type="ORF">PL9631_1060298</name>
</gene>
<dbReference type="GO" id="GO:0043709">
    <property type="term" value="P:cell adhesion involved in single-species biofilm formation"/>
    <property type="evidence" value="ECO:0007669"/>
    <property type="project" value="TreeGrafter"/>
</dbReference>
<accession>A0A7Z9BGR5</accession>
<dbReference type="Proteomes" id="UP000182190">
    <property type="component" value="Unassembled WGS sequence"/>
</dbReference>
<feature type="domain" description="Response regulatory" evidence="3">
    <location>
        <begin position="12"/>
        <end position="129"/>
    </location>
</feature>
<dbReference type="Pfam" id="PF00990">
    <property type="entry name" value="GGDEF"/>
    <property type="match status" value="1"/>
</dbReference>
<keyword evidence="6" id="KW-1185">Reference proteome</keyword>
<dbReference type="GO" id="GO:0005886">
    <property type="term" value="C:plasma membrane"/>
    <property type="evidence" value="ECO:0007669"/>
    <property type="project" value="TreeGrafter"/>
</dbReference>
<dbReference type="Gene3D" id="3.40.50.2300">
    <property type="match status" value="1"/>
</dbReference>